<comment type="caution">
    <text evidence="4">The sequence shown here is derived from an EMBL/GenBank/DDBJ whole genome shotgun (WGS) entry which is preliminary data.</text>
</comment>
<dbReference type="InterPro" id="IPR036005">
    <property type="entry name" value="Creatinase/aminopeptidase-like"/>
</dbReference>
<reference evidence="4" key="1">
    <citation type="submission" date="2022-10" db="EMBL/GenBank/DDBJ databases">
        <title>Tapping the CABI collections for fungal endophytes: first genome assemblies for Collariella, Neodidymelliopsis, Ascochyta clinopodiicola, Didymella pomorum, Didymosphaeria variabile, Neocosmospora piperis and Neocucurbitaria cava.</title>
        <authorList>
            <person name="Hill R."/>
        </authorList>
    </citation>
    <scope>NUCLEOTIDE SEQUENCE</scope>
    <source>
        <strain evidence="4">IMI 360193</strain>
    </source>
</reference>
<dbReference type="CDD" id="cd01089">
    <property type="entry name" value="PA2G4-like"/>
    <property type="match status" value="1"/>
</dbReference>
<dbReference type="CDD" id="cd09083">
    <property type="entry name" value="EEP-1"/>
    <property type="match status" value="1"/>
</dbReference>
<dbReference type="Gene3D" id="3.90.230.10">
    <property type="entry name" value="Creatinase/methionine aminopeptidase superfamily"/>
    <property type="match status" value="1"/>
</dbReference>
<dbReference type="InterPro" id="IPR036388">
    <property type="entry name" value="WH-like_DNA-bd_sf"/>
</dbReference>
<evidence type="ECO:0000256" key="2">
    <source>
        <dbReference type="SAM" id="MobiDB-lite"/>
    </source>
</evidence>
<feature type="region of interest" description="Disordered" evidence="2">
    <location>
        <begin position="636"/>
        <end position="668"/>
    </location>
</feature>
<dbReference type="Pfam" id="PF00557">
    <property type="entry name" value="Peptidase_M24"/>
    <property type="match status" value="1"/>
</dbReference>
<evidence type="ECO:0000259" key="3">
    <source>
        <dbReference type="Pfam" id="PF00557"/>
    </source>
</evidence>
<accession>A0A9W9C481</accession>
<feature type="compositionally biased region" description="Basic residues" evidence="2">
    <location>
        <begin position="637"/>
        <end position="650"/>
    </location>
</feature>
<protein>
    <recommendedName>
        <fullName evidence="3">Peptidase M24 domain-containing protein</fullName>
    </recommendedName>
</protein>
<dbReference type="AlphaFoldDB" id="A0A9W9C481"/>
<dbReference type="Gene3D" id="1.10.10.10">
    <property type="entry name" value="Winged helix-like DNA-binding domain superfamily/Winged helix DNA-binding domain"/>
    <property type="match status" value="1"/>
</dbReference>
<keyword evidence="5" id="KW-1185">Reference proteome</keyword>
<organism evidence="4 5">
    <name type="scientific">Didymella glomerata</name>
    <dbReference type="NCBI Taxonomy" id="749621"/>
    <lineage>
        <taxon>Eukaryota</taxon>
        <taxon>Fungi</taxon>
        <taxon>Dikarya</taxon>
        <taxon>Ascomycota</taxon>
        <taxon>Pezizomycotina</taxon>
        <taxon>Dothideomycetes</taxon>
        <taxon>Pleosporomycetidae</taxon>
        <taxon>Pleosporales</taxon>
        <taxon>Pleosporineae</taxon>
        <taxon>Didymellaceae</taxon>
        <taxon>Didymella</taxon>
    </lineage>
</organism>
<feature type="compositionally biased region" description="Acidic residues" evidence="2">
    <location>
        <begin position="658"/>
        <end position="668"/>
    </location>
</feature>
<proteinExistence type="inferred from homology"/>
<dbReference type="FunFam" id="1.10.10.10:FF:000029">
    <property type="entry name" value="Proliferation-associated 2G4, a"/>
    <property type="match status" value="1"/>
</dbReference>
<dbReference type="SUPFAM" id="SSF46785">
    <property type="entry name" value="Winged helix' DNA-binding domain"/>
    <property type="match status" value="1"/>
</dbReference>
<comment type="similarity">
    <text evidence="1">Belongs to the peptidase M24 family.</text>
</comment>
<dbReference type="InterPro" id="IPR036691">
    <property type="entry name" value="Endo/exonu/phosph_ase_sf"/>
</dbReference>
<feature type="domain" description="Peptidase M24" evidence="3">
    <location>
        <begin position="277"/>
        <end position="417"/>
    </location>
</feature>
<dbReference type="EMBL" id="JAPEUV010000011">
    <property type="protein sequence ID" value="KAJ4341475.1"/>
    <property type="molecule type" value="Genomic_DNA"/>
</dbReference>
<gene>
    <name evidence="4" type="ORF">N0V87_001867</name>
</gene>
<dbReference type="SUPFAM" id="SSF56219">
    <property type="entry name" value="DNase I-like"/>
    <property type="match status" value="1"/>
</dbReference>
<name>A0A9W9C481_9PLEO</name>
<evidence type="ECO:0000313" key="5">
    <source>
        <dbReference type="Proteomes" id="UP001140562"/>
    </source>
</evidence>
<dbReference type="OrthoDB" id="5876363at2759"/>
<dbReference type="InterPro" id="IPR047113">
    <property type="entry name" value="PA2G4/ARX1"/>
</dbReference>
<dbReference type="SUPFAM" id="SSF55920">
    <property type="entry name" value="Creatinase/aminopeptidase"/>
    <property type="match status" value="1"/>
</dbReference>
<evidence type="ECO:0000256" key="1">
    <source>
        <dbReference type="ARBA" id="ARBA00007319"/>
    </source>
</evidence>
<evidence type="ECO:0000313" key="4">
    <source>
        <dbReference type="EMBL" id="KAJ4341475.1"/>
    </source>
</evidence>
<dbReference type="PANTHER" id="PTHR10804:SF11">
    <property type="entry name" value="PROLIFERATION-ASSOCIATED PROTEIN 2G4"/>
    <property type="match status" value="1"/>
</dbReference>
<dbReference type="InterPro" id="IPR036390">
    <property type="entry name" value="WH_DNA-bd_sf"/>
</dbReference>
<dbReference type="InterPro" id="IPR000994">
    <property type="entry name" value="Pept_M24"/>
</dbReference>
<sequence length="668" mass="74032">MRAHAALPVRILTHNIRYATKSPFKGEKPWSERKHSIVNELKYNTAHNPEGFICLQEVLHEQLVDILSGLNSNRATSGGSRNKDHENKTKTDEWAYIGVGRDDGHQAGEYSPIIYRSSVWKLESWKTVWMSPTPDRPGKGWDAGSIRIVTVGHFTHKTSKRRVVGLCTHLDEQGEVSRRESAKIVQGIVQDVEEEAIWLAGDLNSEMDGEAYRNLNGEESKMMDTRDAAKWRYGNGITCTGFQQEEMTIIDYVFVISLDSLNRAVDYTLANPDTLTKYKVAADISQKVLKEVSGWISEGASIVELCERGDKLLDEEVGKVYRGKKIAKGIGHCTTISPSSYVTPYTPLKSDAEESETKLKAGEVVKIQLGAQIDGFAAIVCDNVVVGDEITGETADLLLGTYYANELLLRLMVPPGLVAHGDEEEQKKNAARKPYTQSQMTQMLEKVAKAYGLNVVESTTIWQFEHNEIESKKKIILSPGEGVRGDGLPDVGEVWGVEVGLSLGSGKVKNNGNRTTLHRRTANTFGLKRPTSRQLLSEVVKRFGTFPFSLRQIEDEKVAKVGVVECVRGGVLRQYEVVVDKDTKPVARLFSTIAVTKNGIQRLAQPPALDLEKVKSDKKIEDEEILKILEQPIGKASTKKNKKKKKKPAKKAAAGEAAAEEEESGDEE</sequence>
<dbReference type="PANTHER" id="PTHR10804">
    <property type="entry name" value="PROTEASE FAMILY M24 METHIONYL AMINOPEPTIDASE, AMINOPEPTIDASE P"/>
    <property type="match status" value="1"/>
</dbReference>
<dbReference type="Proteomes" id="UP001140562">
    <property type="component" value="Unassembled WGS sequence"/>
</dbReference>
<dbReference type="FunFam" id="3.90.230.10:FF:000016">
    <property type="entry name" value="Putative curved dna-binding protein"/>
    <property type="match status" value="1"/>
</dbReference>
<dbReference type="Gene3D" id="3.60.10.10">
    <property type="entry name" value="Endonuclease/exonuclease/phosphatase"/>
    <property type="match status" value="1"/>
</dbReference>